<evidence type="ECO:0000256" key="5">
    <source>
        <dbReference type="ARBA" id="ARBA00023163"/>
    </source>
</evidence>
<feature type="region of interest" description="Disordered" evidence="7">
    <location>
        <begin position="1"/>
        <end position="62"/>
    </location>
</feature>
<dbReference type="InterPro" id="IPR013324">
    <property type="entry name" value="RNA_pol_sigma_r3/r4-like"/>
</dbReference>
<dbReference type="SUPFAM" id="SSF88946">
    <property type="entry name" value="Sigma2 domain of RNA polymerase sigma factors"/>
    <property type="match status" value="1"/>
</dbReference>
<dbReference type="InterPro" id="IPR036388">
    <property type="entry name" value="WH-like_DNA-bd_sf"/>
</dbReference>
<dbReference type="PROSITE" id="PS01063">
    <property type="entry name" value="SIGMA70_ECF"/>
    <property type="match status" value="1"/>
</dbReference>
<dbReference type="HOGENOM" id="CLU_047691_3_0_4"/>
<dbReference type="CDD" id="cd06171">
    <property type="entry name" value="Sigma70_r4"/>
    <property type="match status" value="1"/>
</dbReference>
<dbReference type="InterPro" id="IPR014284">
    <property type="entry name" value="RNA_pol_sigma-70_dom"/>
</dbReference>
<dbReference type="Gene3D" id="1.10.10.10">
    <property type="entry name" value="Winged helix-like DNA-binding domain superfamily/Winged helix DNA-binding domain"/>
    <property type="match status" value="1"/>
</dbReference>
<evidence type="ECO:0000259" key="8">
    <source>
        <dbReference type="Pfam" id="PF04542"/>
    </source>
</evidence>
<feature type="compositionally biased region" description="Low complexity" evidence="7">
    <location>
        <begin position="25"/>
        <end position="48"/>
    </location>
</feature>
<dbReference type="PANTHER" id="PTHR43133">
    <property type="entry name" value="RNA POLYMERASE ECF-TYPE SIGMA FACTO"/>
    <property type="match status" value="1"/>
</dbReference>
<dbReference type="Gene3D" id="1.10.1740.10">
    <property type="match status" value="1"/>
</dbReference>
<feature type="domain" description="RNA polymerase sigma factor 70 region 4 type 2" evidence="9">
    <location>
        <begin position="199"/>
        <end position="250"/>
    </location>
</feature>
<dbReference type="InterPro" id="IPR000838">
    <property type="entry name" value="RNA_pol_sigma70_ECF_CS"/>
</dbReference>
<accession>A0A0B6S4R5</accession>
<protein>
    <recommendedName>
        <fullName evidence="6">RNA polymerase sigma factor</fullName>
    </recommendedName>
</protein>
<gene>
    <name evidence="10" type="ORF">BGL_2c26240</name>
</gene>
<proteinExistence type="inferred from homology"/>
<keyword evidence="5 6" id="KW-0804">Transcription</keyword>
<evidence type="ECO:0000259" key="9">
    <source>
        <dbReference type="Pfam" id="PF08281"/>
    </source>
</evidence>
<dbReference type="InterPro" id="IPR013249">
    <property type="entry name" value="RNA_pol_sigma70_r4_t2"/>
</dbReference>
<dbReference type="Proteomes" id="UP000031838">
    <property type="component" value="Chromosome 2"/>
</dbReference>
<dbReference type="KEGG" id="bgp:BGL_2c26240"/>
<dbReference type="InterPro" id="IPR013325">
    <property type="entry name" value="RNA_pol_sigma_r2"/>
</dbReference>
<dbReference type="GO" id="GO:0016987">
    <property type="term" value="F:sigma factor activity"/>
    <property type="evidence" value="ECO:0007669"/>
    <property type="project" value="UniProtKB-KW"/>
</dbReference>
<evidence type="ECO:0000256" key="3">
    <source>
        <dbReference type="ARBA" id="ARBA00023082"/>
    </source>
</evidence>
<evidence type="ECO:0000256" key="6">
    <source>
        <dbReference type="RuleBase" id="RU000716"/>
    </source>
</evidence>
<dbReference type="InterPro" id="IPR039425">
    <property type="entry name" value="RNA_pol_sigma-70-like"/>
</dbReference>
<dbReference type="GO" id="GO:0006352">
    <property type="term" value="P:DNA-templated transcription initiation"/>
    <property type="evidence" value="ECO:0007669"/>
    <property type="project" value="InterPro"/>
</dbReference>
<name>A0A0B6S4R5_BURPL</name>
<evidence type="ECO:0000256" key="7">
    <source>
        <dbReference type="SAM" id="MobiDB-lite"/>
    </source>
</evidence>
<feature type="compositionally biased region" description="Basic and acidic residues" evidence="7">
    <location>
        <begin position="183"/>
        <end position="193"/>
    </location>
</feature>
<evidence type="ECO:0000313" key="10">
    <source>
        <dbReference type="EMBL" id="AJK50678.1"/>
    </source>
</evidence>
<reference evidence="11" key="1">
    <citation type="submission" date="2011-03" db="EMBL/GenBank/DDBJ databases">
        <authorList>
            <person name="Voget S."/>
            <person name="Streit W.R."/>
            <person name="Jaeger K.E."/>
            <person name="Daniel R."/>
        </authorList>
    </citation>
    <scope>NUCLEOTIDE SEQUENCE [LARGE SCALE GENOMIC DNA]</scope>
    <source>
        <strain evidence="11">PG1</strain>
    </source>
</reference>
<dbReference type="AlphaFoldDB" id="A0A0B6S4R5"/>
<keyword evidence="2 6" id="KW-0805">Transcription regulation</keyword>
<dbReference type="Pfam" id="PF08281">
    <property type="entry name" value="Sigma70_r4_2"/>
    <property type="match status" value="1"/>
</dbReference>
<evidence type="ECO:0000313" key="11">
    <source>
        <dbReference type="Proteomes" id="UP000031838"/>
    </source>
</evidence>
<dbReference type="GO" id="GO:0003677">
    <property type="term" value="F:DNA binding"/>
    <property type="evidence" value="ECO:0007669"/>
    <property type="project" value="UniProtKB-KW"/>
</dbReference>
<keyword evidence="4 6" id="KW-0238">DNA-binding</keyword>
<feature type="domain" description="RNA polymerase sigma-70 region 2" evidence="8">
    <location>
        <begin position="103"/>
        <end position="170"/>
    </location>
</feature>
<feature type="region of interest" description="Disordered" evidence="7">
    <location>
        <begin position="172"/>
        <end position="193"/>
    </location>
</feature>
<comment type="similarity">
    <text evidence="1 6">Belongs to the sigma-70 factor family. ECF subfamily.</text>
</comment>
<dbReference type="Pfam" id="PF04542">
    <property type="entry name" value="Sigma70_r2"/>
    <property type="match status" value="1"/>
</dbReference>
<keyword evidence="11" id="KW-1185">Reference proteome</keyword>
<sequence length="263" mass="28849">MPVRRRPFAMNGSTAAMPAPPARPRPSTTRQARDGAAGAGVQAVPQGVLTRETSPARAAARPPATVAARAAAEPQARLVSEPDPDAELLARVGARDPGAARALVARKLPRLLALATRLLGDRMEAEDVAQEAFIRIWKQAPRWKTGEARFDTWLHRVALNLCYDRLRGRREEPADTLPDEPDPQPRADARLETQERDARVRDALAALPPRQREALVLHYYQELSNIEAAGLMGITVDALESLLSRARRNLRAQLAARGRSEEI</sequence>
<evidence type="ECO:0000256" key="2">
    <source>
        <dbReference type="ARBA" id="ARBA00023015"/>
    </source>
</evidence>
<dbReference type="EMBL" id="CP002581">
    <property type="protein sequence ID" value="AJK50678.1"/>
    <property type="molecule type" value="Genomic_DNA"/>
</dbReference>
<evidence type="ECO:0000256" key="4">
    <source>
        <dbReference type="ARBA" id="ARBA00023125"/>
    </source>
</evidence>
<dbReference type="NCBIfam" id="TIGR02937">
    <property type="entry name" value="sigma70-ECF"/>
    <property type="match status" value="1"/>
</dbReference>
<dbReference type="InterPro" id="IPR007627">
    <property type="entry name" value="RNA_pol_sigma70_r2"/>
</dbReference>
<dbReference type="SUPFAM" id="SSF88659">
    <property type="entry name" value="Sigma3 and sigma4 domains of RNA polymerase sigma factors"/>
    <property type="match status" value="1"/>
</dbReference>
<evidence type="ECO:0000256" key="1">
    <source>
        <dbReference type="ARBA" id="ARBA00010641"/>
    </source>
</evidence>
<organism evidence="10 11">
    <name type="scientific">Burkholderia plantarii</name>
    <dbReference type="NCBI Taxonomy" id="41899"/>
    <lineage>
        <taxon>Bacteria</taxon>
        <taxon>Pseudomonadati</taxon>
        <taxon>Pseudomonadota</taxon>
        <taxon>Betaproteobacteria</taxon>
        <taxon>Burkholderiales</taxon>
        <taxon>Burkholderiaceae</taxon>
        <taxon>Burkholderia</taxon>
    </lineage>
</organism>
<dbReference type="PANTHER" id="PTHR43133:SF8">
    <property type="entry name" value="RNA POLYMERASE SIGMA FACTOR HI_1459-RELATED"/>
    <property type="match status" value="1"/>
</dbReference>
<keyword evidence="3 6" id="KW-0731">Sigma factor</keyword>
<dbReference type="NCBIfam" id="NF004113">
    <property type="entry name" value="PRK05602.1"/>
    <property type="match status" value="1"/>
</dbReference>
<reference evidence="10 11" key="2">
    <citation type="journal article" date="2016" name="Appl. Microbiol. Biotechnol.">
        <title>Mutations improving production and secretion of extracellular lipase by Burkholderia glumae PG1.</title>
        <authorList>
            <person name="Knapp A."/>
            <person name="Voget S."/>
            <person name="Gao R."/>
            <person name="Zaburannyi N."/>
            <person name="Krysciak D."/>
            <person name="Breuer M."/>
            <person name="Hauer B."/>
            <person name="Streit W.R."/>
            <person name="Muller R."/>
            <person name="Daniel R."/>
            <person name="Jaeger K.E."/>
        </authorList>
    </citation>
    <scope>NUCLEOTIDE SEQUENCE [LARGE SCALE GENOMIC DNA]</scope>
    <source>
        <strain evidence="10 11">PG1</strain>
    </source>
</reference>